<name>A0ABT5BA15_9BACT</name>
<keyword evidence="2" id="KW-0732">Signal</keyword>
<comment type="caution">
    <text evidence="3">The sequence shown here is derived from an EMBL/GenBank/DDBJ whole genome shotgun (WGS) entry which is preliminary data.</text>
</comment>
<evidence type="ECO:0000256" key="2">
    <source>
        <dbReference type="SAM" id="SignalP"/>
    </source>
</evidence>
<feature type="compositionally biased region" description="Low complexity" evidence="1">
    <location>
        <begin position="27"/>
        <end position="46"/>
    </location>
</feature>
<dbReference type="RefSeq" id="WP_272000083.1">
    <property type="nucleotide sequence ID" value="NZ_JAQNDN010000010.1"/>
</dbReference>
<dbReference type="EMBL" id="JAQNDN010000010">
    <property type="protein sequence ID" value="MDC0670268.1"/>
    <property type="molecule type" value="Genomic_DNA"/>
</dbReference>
<feature type="signal peptide" evidence="2">
    <location>
        <begin position="1"/>
        <end position="27"/>
    </location>
</feature>
<evidence type="ECO:0000256" key="1">
    <source>
        <dbReference type="SAM" id="MobiDB-lite"/>
    </source>
</evidence>
<dbReference type="Proteomes" id="UP001217838">
    <property type="component" value="Unassembled WGS sequence"/>
</dbReference>
<organism evidence="3 4">
    <name type="scientific">Nannocystis radixulma</name>
    <dbReference type="NCBI Taxonomy" id="2995305"/>
    <lineage>
        <taxon>Bacteria</taxon>
        <taxon>Pseudomonadati</taxon>
        <taxon>Myxococcota</taxon>
        <taxon>Polyangia</taxon>
        <taxon>Nannocystales</taxon>
        <taxon>Nannocystaceae</taxon>
        <taxon>Nannocystis</taxon>
    </lineage>
</organism>
<feature type="region of interest" description="Disordered" evidence="1">
    <location>
        <begin position="27"/>
        <end position="51"/>
    </location>
</feature>
<keyword evidence="4" id="KW-1185">Reference proteome</keyword>
<sequence>MVHRNRACVLAVLAASVAGVPALHATAAGKPAGKPPAQQSSPLQPAWRPEQPKVELYKVEKTADCRETRPPLQAFQPRASLLIDGLKQTLAQEYVLTRREKFRPNQPGSFARFTSTTGLKEGSYNFSTDDRGNVVLKVDTRAQRKYALTCQTYITMPPVSTHGSCTHPYVCKETVNHRQSFNVNCEGPWADTDDDQTAWAGDPFGGWKFIRKWGPQGLVDQLVAQGWVLEPCFTQPMTCVPDKNKVFYEVCPRTHTLAHSPSTLFERCDISQFPIAMVWEIEAAAPGKPYEQLARGLPLPTEGHTRFAPAAEFIAPADQTTTFTVDYPLNNLVTAGYGRSLVVEQIESDAQGACTNPEPNAIKRERVYRAQLKPVAWKLTECEVAEFELRVKP</sequence>
<feature type="chain" id="PRO_5047255592" evidence="2">
    <location>
        <begin position="28"/>
        <end position="393"/>
    </location>
</feature>
<evidence type="ECO:0000313" key="3">
    <source>
        <dbReference type="EMBL" id="MDC0670268.1"/>
    </source>
</evidence>
<reference evidence="3 4" key="1">
    <citation type="submission" date="2022-11" db="EMBL/GenBank/DDBJ databases">
        <title>Minimal conservation of predation-associated metabolite biosynthetic gene clusters underscores biosynthetic potential of Myxococcota including descriptions for ten novel species: Archangium lansinium sp. nov., Myxococcus landrumus sp. nov., Nannocystis bai.</title>
        <authorList>
            <person name="Ahearne A."/>
            <person name="Stevens C."/>
            <person name="Dowd S."/>
        </authorList>
    </citation>
    <scope>NUCLEOTIDE SEQUENCE [LARGE SCALE GENOMIC DNA]</scope>
    <source>
        <strain evidence="3 4">NCELM</strain>
    </source>
</reference>
<protein>
    <submittedName>
        <fullName evidence="3">Uncharacterized protein</fullName>
    </submittedName>
</protein>
<accession>A0ABT5BA15</accession>
<proteinExistence type="predicted"/>
<gene>
    <name evidence="3" type="ORF">POL58_21110</name>
</gene>
<evidence type="ECO:0000313" key="4">
    <source>
        <dbReference type="Proteomes" id="UP001217838"/>
    </source>
</evidence>